<evidence type="ECO:0000259" key="2">
    <source>
        <dbReference type="PROSITE" id="PS50263"/>
    </source>
</evidence>
<reference evidence="4" key="1">
    <citation type="submission" date="2017-03" db="EMBL/GenBank/DDBJ databases">
        <authorList>
            <person name="Safronova V.I."/>
            <person name="Sazanova A.L."/>
            <person name="Chirak E.R."/>
        </authorList>
    </citation>
    <scope>NUCLEOTIDE SEQUENCE [LARGE SCALE GENOMIC DNA]</scope>
    <source>
        <strain evidence="4">Ach-343</strain>
    </source>
</reference>
<feature type="domain" description="CN hydrolase" evidence="2">
    <location>
        <begin position="17"/>
        <end position="247"/>
    </location>
</feature>
<dbReference type="EMBL" id="MZXV01000050">
    <property type="protein sequence ID" value="PZV36390.1"/>
    <property type="molecule type" value="Genomic_DNA"/>
</dbReference>
<name>A0A2W7BZX7_9HYPH</name>
<gene>
    <name evidence="3" type="ORF">B5V02_21650</name>
</gene>
<proteinExistence type="inferred from homology"/>
<dbReference type="InterPro" id="IPR036526">
    <property type="entry name" value="C-N_Hydrolase_sf"/>
</dbReference>
<dbReference type="SUPFAM" id="SSF56317">
    <property type="entry name" value="Carbon-nitrogen hydrolase"/>
    <property type="match status" value="1"/>
</dbReference>
<keyword evidence="4" id="KW-1185">Reference proteome</keyword>
<dbReference type="InterPro" id="IPR003010">
    <property type="entry name" value="C-N_Hydrolase"/>
</dbReference>
<dbReference type="PANTHER" id="PTHR23088:SF27">
    <property type="entry name" value="DEAMINATED GLUTATHIONE AMIDASE"/>
    <property type="match status" value="1"/>
</dbReference>
<comment type="similarity">
    <text evidence="1">Belongs to the carbon-nitrogen hydrolase superfamily. NIT1/NIT2 family.</text>
</comment>
<comment type="caution">
    <text evidence="3">The sequence shown here is derived from an EMBL/GenBank/DDBJ whole genome shotgun (WGS) entry which is preliminary data.</text>
</comment>
<evidence type="ECO:0000313" key="3">
    <source>
        <dbReference type="EMBL" id="PZV36390.1"/>
    </source>
</evidence>
<organism evidence="3 4">
    <name type="scientific">Mesorhizobium kowhaii</name>
    <dbReference type="NCBI Taxonomy" id="1300272"/>
    <lineage>
        <taxon>Bacteria</taxon>
        <taxon>Pseudomonadati</taxon>
        <taxon>Pseudomonadota</taxon>
        <taxon>Alphaproteobacteria</taxon>
        <taxon>Hyphomicrobiales</taxon>
        <taxon>Phyllobacteriaceae</taxon>
        <taxon>Mesorhizobium</taxon>
    </lineage>
</organism>
<dbReference type="AlphaFoldDB" id="A0A2W7BZX7"/>
<dbReference type="PANTHER" id="PTHR23088">
    <property type="entry name" value="NITRILASE-RELATED"/>
    <property type="match status" value="1"/>
</dbReference>
<dbReference type="InterPro" id="IPR001110">
    <property type="entry name" value="UPF0012_CS"/>
</dbReference>
<accession>A0A2W7BZX7</accession>
<dbReference type="OrthoDB" id="9811121at2"/>
<dbReference type="PROSITE" id="PS50263">
    <property type="entry name" value="CN_HYDROLASE"/>
    <property type="match status" value="1"/>
</dbReference>
<dbReference type="PROSITE" id="PS01227">
    <property type="entry name" value="UPF0012"/>
    <property type="match status" value="1"/>
</dbReference>
<dbReference type="Pfam" id="PF00795">
    <property type="entry name" value="CN_hydrolase"/>
    <property type="match status" value="1"/>
</dbReference>
<evidence type="ECO:0000256" key="1">
    <source>
        <dbReference type="ARBA" id="ARBA00010613"/>
    </source>
</evidence>
<dbReference type="Proteomes" id="UP000248616">
    <property type="component" value="Unassembled WGS sequence"/>
</dbReference>
<sequence length="299" mass="32754">MSNADSRPNGRQTVAEFGIAACQTTWPAGDNIDRLRCEISTVKARFPWVSMLLFGELVPLGPFVKQAIKLPGPAEDRLRELARHNRIWLIPGSMYELDGDSVYNTTIVIDPSGNVVGRYRKLYPFQPYECDVSAGDSFLVFEVPDVGRIGVLICYDIWFPEVMRTLAWLGAEVVLHPILTNTLDRDVELAIARASAAQQQCYLFNLNSAGGDDGLMGYGRSAVFGPDGDIIHQACAGPETIPVLVDFDRVRRSRSRGLHGLGQPLKSFREGAIAFPPYGGMSSSALEVLGPLGMPTPRL</sequence>
<evidence type="ECO:0000313" key="4">
    <source>
        <dbReference type="Proteomes" id="UP000248616"/>
    </source>
</evidence>
<dbReference type="RefSeq" id="WP_111546194.1">
    <property type="nucleotide sequence ID" value="NZ_MZXV01000050.1"/>
</dbReference>
<dbReference type="Gene3D" id="3.60.110.10">
    <property type="entry name" value="Carbon-nitrogen hydrolase"/>
    <property type="match status" value="1"/>
</dbReference>
<dbReference type="CDD" id="cd07197">
    <property type="entry name" value="nitrilase"/>
    <property type="match status" value="1"/>
</dbReference>
<protein>
    <recommendedName>
        <fullName evidence="2">CN hydrolase domain-containing protein</fullName>
    </recommendedName>
</protein>